<dbReference type="EMBL" id="CAMAPE010000009">
    <property type="protein sequence ID" value="CAH9075229.1"/>
    <property type="molecule type" value="Genomic_DNA"/>
</dbReference>
<protein>
    <submittedName>
        <fullName evidence="1">Uncharacterized protein</fullName>
    </submittedName>
</protein>
<sequence length="102" mass="11439">MQSLCLPESICDYIDKRIRSCIWAKGGHSRGWNLVSWREASCSKMDGGLGVHTTRLNNVALLGDYNQGESYIWKSIIRAKNNIVHGFGALLGNGESSFWYDN</sequence>
<dbReference type="OrthoDB" id="1742963at2759"/>
<accession>A0A9P0YTX3</accession>
<name>A0A9P0YTX3_CUSEU</name>
<evidence type="ECO:0000313" key="2">
    <source>
        <dbReference type="Proteomes" id="UP001152484"/>
    </source>
</evidence>
<dbReference type="AlphaFoldDB" id="A0A9P0YTX3"/>
<keyword evidence="2" id="KW-1185">Reference proteome</keyword>
<organism evidence="1 2">
    <name type="scientific">Cuscuta europaea</name>
    <name type="common">European dodder</name>
    <dbReference type="NCBI Taxonomy" id="41803"/>
    <lineage>
        <taxon>Eukaryota</taxon>
        <taxon>Viridiplantae</taxon>
        <taxon>Streptophyta</taxon>
        <taxon>Embryophyta</taxon>
        <taxon>Tracheophyta</taxon>
        <taxon>Spermatophyta</taxon>
        <taxon>Magnoliopsida</taxon>
        <taxon>eudicotyledons</taxon>
        <taxon>Gunneridae</taxon>
        <taxon>Pentapetalae</taxon>
        <taxon>asterids</taxon>
        <taxon>lamiids</taxon>
        <taxon>Solanales</taxon>
        <taxon>Convolvulaceae</taxon>
        <taxon>Cuscuteae</taxon>
        <taxon>Cuscuta</taxon>
        <taxon>Cuscuta subgen. Cuscuta</taxon>
    </lineage>
</organism>
<proteinExistence type="predicted"/>
<reference evidence="1" key="1">
    <citation type="submission" date="2022-07" db="EMBL/GenBank/DDBJ databases">
        <authorList>
            <person name="Macas J."/>
            <person name="Novak P."/>
            <person name="Neumann P."/>
        </authorList>
    </citation>
    <scope>NUCLEOTIDE SEQUENCE</scope>
</reference>
<dbReference type="Proteomes" id="UP001152484">
    <property type="component" value="Unassembled WGS sequence"/>
</dbReference>
<evidence type="ECO:0000313" key="1">
    <source>
        <dbReference type="EMBL" id="CAH9075229.1"/>
    </source>
</evidence>
<gene>
    <name evidence="1" type="ORF">CEURO_LOCUS5537</name>
</gene>
<comment type="caution">
    <text evidence="1">The sequence shown here is derived from an EMBL/GenBank/DDBJ whole genome shotgun (WGS) entry which is preliminary data.</text>
</comment>